<protein>
    <submittedName>
        <fullName evidence="2">Uncharacterized protein</fullName>
    </submittedName>
</protein>
<reference evidence="2 3" key="1">
    <citation type="journal article" date="2020" name="Phytopathology">
        <title>Genome Sequence Resources of Colletotrichum truncatum, C. plurivorum, C. musicola, and C. sojae: Four Species Pathogenic to Soybean (Glycine max).</title>
        <authorList>
            <person name="Rogerio F."/>
            <person name="Boufleur T.R."/>
            <person name="Ciampi-Guillardi M."/>
            <person name="Sukno S.A."/>
            <person name="Thon M.R."/>
            <person name="Massola Junior N.S."/>
            <person name="Baroncelli R."/>
        </authorList>
    </citation>
    <scope>NUCLEOTIDE SEQUENCE [LARGE SCALE GENOMIC DNA]</scope>
    <source>
        <strain evidence="2 3">LFN0009</strain>
    </source>
</reference>
<feature type="region of interest" description="Disordered" evidence="1">
    <location>
        <begin position="1"/>
        <end position="56"/>
    </location>
</feature>
<feature type="compositionally biased region" description="Polar residues" evidence="1">
    <location>
        <begin position="97"/>
        <end position="108"/>
    </location>
</feature>
<comment type="caution">
    <text evidence="2">The sequence shown here is derived from an EMBL/GenBank/DDBJ whole genome shotgun (WGS) entry which is preliminary data.</text>
</comment>
<proteinExistence type="predicted"/>
<evidence type="ECO:0000256" key="1">
    <source>
        <dbReference type="SAM" id="MobiDB-lite"/>
    </source>
</evidence>
<sequence length="122" mass="12869">MRSRMPVDGVPHADWPSRAAVQRRRRVSHATPRSTAHGAAGGNETSDAHGRLGKGNDQLARHWIGCQRATLSAPRTSGTSALLLPSSVPPRVPTPAGSSTVLLKSSRQGGMIPGSSFRGMRI</sequence>
<evidence type="ECO:0000313" key="2">
    <source>
        <dbReference type="EMBL" id="KAF6811068.1"/>
    </source>
</evidence>
<organism evidence="2 3">
    <name type="scientific">Colletotrichum sojae</name>
    <dbReference type="NCBI Taxonomy" id="2175907"/>
    <lineage>
        <taxon>Eukaryota</taxon>
        <taxon>Fungi</taxon>
        <taxon>Dikarya</taxon>
        <taxon>Ascomycota</taxon>
        <taxon>Pezizomycotina</taxon>
        <taxon>Sordariomycetes</taxon>
        <taxon>Hypocreomycetidae</taxon>
        <taxon>Glomerellales</taxon>
        <taxon>Glomerellaceae</taxon>
        <taxon>Colletotrichum</taxon>
        <taxon>Colletotrichum orchidearum species complex</taxon>
    </lineage>
</organism>
<feature type="region of interest" description="Disordered" evidence="1">
    <location>
        <begin position="71"/>
        <end position="122"/>
    </location>
</feature>
<dbReference type="Proteomes" id="UP000652219">
    <property type="component" value="Unassembled WGS sequence"/>
</dbReference>
<keyword evidence="3" id="KW-1185">Reference proteome</keyword>
<gene>
    <name evidence="2" type="ORF">CSOJ01_05992</name>
</gene>
<dbReference type="AlphaFoldDB" id="A0A8H6MWQ4"/>
<name>A0A8H6MWQ4_9PEZI</name>
<accession>A0A8H6MWQ4</accession>
<dbReference type="EMBL" id="WIGN01000079">
    <property type="protein sequence ID" value="KAF6811068.1"/>
    <property type="molecule type" value="Genomic_DNA"/>
</dbReference>
<evidence type="ECO:0000313" key="3">
    <source>
        <dbReference type="Proteomes" id="UP000652219"/>
    </source>
</evidence>